<feature type="region of interest" description="Disordered" evidence="1">
    <location>
        <begin position="610"/>
        <end position="656"/>
    </location>
</feature>
<dbReference type="Pfam" id="PF14420">
    <property type="entry name" value="Clr5"/>
    <property type="match status" value="1"/>
</dbReference>
<dbReference type="InterPro" id="IPR025676">
    <property type="entry name" value="Clr5_dom"/>
</dbReference>
<comment type="caution">
    <text evidence="3">The sequence shown here is derived from an EMBL/GenBank/DDBJ whole genome shotgun (WGS) entry which is preliminary data.</text>
</comment>
<name>A0A420TNF9_GIBIN</name>
<evidence type="ECO:0000259" key="2">
    <source>
        <dbReference type="Pfam" id="PF14420"/>
    </source>
</evidence>
<accession>A0A420TNF9</accession>
<dbReference type="PANTHER" id="PTHR38788:SF3">
    <property type="entry name" value="CLR5 DOMAIN-CONTAINING PROTEIN"/>
    <property type="match status" value="1"/>
</dbReference>
<feature type="domain" description="Clr5" evidence="2">
    <location>
        <begin position="49"/>
        <end position="99"/>
    </location>
</feature>
<evidence type="ECO:0000313" key="3">
    <source>
        <dbReference type="EMBL" id="RKL43086.1"/>
    </source>
</evidence>
<dbReference type="Proteomes" id="UP000283569">
    <property type="component" value="Unassembled WGS sequence"/>
</dbReference>
<protein>
    <recommendedName>
        <fullName evidence="2">Clr5 domain-containing protein</fullName>
    </recommendedName>
</protein>
<dbReference type="PANTHER" id="PTHR38788">
    <property type="entry name" value="CLR5 DOMAIN-CONTAINING PROTEIN"/>
    <property type="match status" value="1"/>
</dbReference>
<gene>
    <name evidence="3" type="ORF">BFJ72_g4499</name>
</gene>
<feature type="compositionally biased region" description="Acidic residues" evidence="1">
    <location>
        <begin position="642"/>
        <end position="656"/>
    </location>
</feature>
<sequence>MANSQQRVIPDENLEGTVQAIELDPGALDYLLGIPENVSSNGTTPRITRAEWDRHKEVIVAMYPYKTLPDLMKHMTNVYTFSASKQQWKKKLREWNLSKNLSHQVARFVGKRGQSRHRVGKKTKFLLRGEPVPIDKVQRHMQAYENPSKSQTGSTPDGLTYTTIKSPTLARSNIPIPSQTPPVSAPQDPVPMASPQAPFIQPHVGAGMDQVQMAFWNGRDLDDLLKDVRNASQLAMNGDYMTAKPIFMECLDGLEVVLAPTHATFMSVLQQYVSFAVSNKDFDEATARVHKSYSDHKQRLGSHDKKVWQCLERLGLLYYERGLASQAYHMLVNARRGLLVATSGKVEESYNCVLGTVKAIISISIKHHDFGEAERELLNLIAQAESLGAAYQDDALSHKHDLVHLYHDNWSRSKHTYGHTPPNRNQTERFLLEIIHFKSMSREVTHMQTCSWDKLRDFYETTGQRDKLEQLLSKLEDVLSKVGFLSSSNENLLVFKQNMINSFSALGQYEKAEWWLLRIRDEAEHYSFDRVSLNMRLANLYFEMEKSEDGLAMLKEAQSIGKDILPEDHTFHSVVVQSISDRKVSGGCCPECHVNPPGKNRKLESPIHELIGSESEVDYPMQSVLPEADDEQDDRGDHDDHDEQDGQDEEEGFDSE</sequence>
<proteinExistence type="predicted"/>
<dbReference type="Gene3D" id="1.25.40.10">
    <property type="entry name" value="Tetratricopeptide repeat domain"/>
    <property type="match status" value="2"/>
</dbReference>
<evidence type="ECO:0000313" key="4">
    <source>
        <dbReference type="Proteomes" id="UP000283569"/>
    </source>
</evidence>
<dbReference type="InterPro" id="IPR011990">
    <property type="entry name" value="TPR-like_helical_dom_sf"/>
</dbReference>
<evidence type="ECO:0000256" key="1">
    <source>
        <dbReference type="SAM" id="MobiDB-lite"/>
    </source>
</evidence>
<dbReference type="EMBL" id="MRDB01000012">
    <property type="protein sequence ID" value="RKL43086.1"/>
    <property type="molecule type" value="Genomic_DNA"/>
</dbReference>
<feature type="region of interest" description="Disordered" evidence="1">
    <location>
        <begin position="171"/>
        <end position="190"/>
    </location>
</feature>
<organism evidence="3 4">
    <name type="scientific">Gibberella intermedia</name>
    <name type="common">Bulb rot disease fungus</name>
    <name type="synonym">Fusarium proliferatum</name>
    <dbReference type="NCBI Taxonomy" id="948311"/>
    <lineage>
        <taxon>Eukaryota</taxon>
        <taxon>Fungi</taxon>
        <taxon>Dikarya</taxon>
        <taxon>Ascomycota</taxon>
        <taxon>Pezizomycotina</taxon>
        <taxon>Sordariomycetes</taxon>
        <taxon>Hypocreomycetidae</taxon>
        <taxon>Hypocreales</taxon>
        <taxon>Nectriaceae</taxon>
        <taxon>Fusarium</taxon>
        <taxon>Fusarium fujikuroi species complex</taxon>
    </lineage>
</organism>
<dbReference type="AlphaFoldDB" id="A0A420TNF9"/>
<reference evidence="3 4" key="1">
    <citation type="journal article" date="2018" name="Sci. Rep.">
        <title>Characterisation of pathogen-specific regions and novel effector candidates in Fusarium oxysporum f. sp. cepae.</title>
        <authorList>
            <person name="Armitage A.D."/>
            <person name="Taylor A."/>
            <person name="Sobczyk M.K."/>
            <person name="Baxter L."/>
            <person name="Greenfield B.P."/>
            <person name="Bates H.J."/>
            <person name="Wilson F."/>
            <person name="Jackson A.C."/>
            <person name="Ott S."/>
            <person name="Harrison R.J."/>
            <person name="Clarkson J.P."/>
        </authorList>
    </citation>
    <scope>NUCLEOTIDE SEQUENCE [LARGE SCALE GENOMIC DNA]</scope>
    <source>
        <strain evidence="3 4">Fp_A8</strain>
    </source>
</reference>